<dbReference type="Pfam" id="PF00069">
    <property type="entry name" value="Pkinase"/>
    <property type="match status" value="1"/>
</dbReference>
<evidence type="ECO:0000256" key="9">
    <source>
        <dbReference type="SAM" id="MobiDB-lite"/>
    </source>
</evidence>
<keyword evidence="10" id="KW-0472">Membrane</keyword>
<feature type="compositionally biased region" description="Polar residues" evidence="9">
    <location>
        <begin position="410"/>
        <end position="419"/>
    </location>
</feature>
<evidence type="ECO:0000256" key="6">
    <source>
        <dbReference type="ARBA" id="ARBA00022840"/>
    </source>
</evidence>
<keyword evidence="10" id="KW-0812">Transmembrane</keyword>
<feature type="transmembrane region" description="Helical" evidence="10">
    <location>
        <begin position="440"/>
        <end position="462"/>
    </location>
</feature>
<dbReference type="EMBL" id="JAINUG010002056">
    <property type="protein sequence ID" value="KAJ8351108.1"/>
    <property type="molecule type" value="Genomic_DNA"/>
</dbReference>
<keyword evidence="6" id="KW-0067">ATP-binding</keyword>
<feature type="region of interest" description="Disordered" evidence="9">
    <location>
        <begin position="290"/>
        <end position="345"/>
    </location>
</feature>
<reference evidence="12" key="1">
    <citation type="journal article" date="2023" name="Science">
        <title>Genome structures resolve the early diversification of teleost fishes.</title>
        <authorList>
            <person name="Parey E."/>
            <person name="Louis A."/>
            <person name="Montfort J."/>
            <person name="Bouchez O."/>
            <person name="Roques C."/>
            <person name="Iampietro C."/>
            <person name="Lluch J."/>
            <person name="Castinel A."/>
            <person name="Donnadieu C."/>
            <person name="Desvignes T."/>
            <person name="Floi Bucao C."/>
            <person name="Jouanno E."/>
            <person name="Wen M."/>
            <person name="Mejri S."/>
            <person name="Dirks R."/>
            <person name="Jansen H."/>
            <person name="Henkel C."/>
            <person name="Chen W.J."/>
            <person name="Zahm M."/>
            <person name="Cabau C."/>
            <person name="Klopp C."/>
            <person name="Thompson A.W."/>
            <person name="Robinson-Rechavi M."/>
            <person name="Braasch I."/>
            <person name="Lecointre G."/>
            <person name="Bobe J."/>
            <person name="Postlethwait J.H."/>
            <person name="Berthelot C."/>
            <person name="Roest Crollius H."/>
            <person name="Guiguen Y."/>
        </authorList>
    </citation>
    <scope>NUCLEOTIDE SEQUENCE</scope>
    <source>
        <strain evidence="12">NC1722</strain>
    </source>
</reference>
<organism evidence="12 13">
    <name type="scientific">Aldrovandia affinis</name>
    <dbReference type="NCBI Taxonomy" id="143900"/>
    <lineage>
        <taxon>Eukaryota</taxon>
        <taxon>Metazoa</taxon>
        <taxon>Chordata</taxon>
        <taxon>Craniata</taxon>
        <taxon>Vertebrata</taxon>
        <taxon>Euteleostomi</taxon>
        <taxon>Actinopterygii</taxon>
        <taxon>Neopterygii</taxon>
        <taxon>Teleostei</taxon>
        <taxon>Notacanthiformes</taxon>
        <taxon>Halosauridae</taxon>
        <taxon>Aldrovandia</taxon>
    </lineage>
</organism>
<evidence type="ECO:0000256" key="10">
    <source>
        <dbReference type="SAM" id="Phobius"/>
    </source>
</evidence>
<evidence type="ECO:0000256" key="5">
    <source>
        <dbReference type="ARBA" id="ARBA00022777"/>
    </source>
</evidence>
<feature type="compositionally biased region" description="Basic and acidic residues" evidence="9">
    <location>
        <begin position="324"/>
        <end position="345"/>
    </location>
</feature>
<dbReference type="Proteomes" id="UP001221898">
    <property type="component" value="Unassembled WGS sequence"/>
</dbReference>
<feature type="domain" description="Protein kinase" evidence="11">
    <location>
        <begin position="1"/>
        <end position="154"/>
    </location>
</feature>
<dbReference type="PANTHER" id="PTHR24363:SF0">
    <property type="entry name" value="SERINE_THREONINE KINASE LIKE DOMAIN CONTAINING 1"/>
    <property type="match status" value="1"/>
</dbReference>
<gene>
    <name evidence="12" type="ORF">AAFF_G00150150</name>
</gene>
<dbReference type="GO" id="GO:0004674">
    <property type="term" value="F:protein serine/threonine kinase activity"/>
    <property type="evidence" value="ECO:0007669"/>
    <property type="project" value="UniProtKB-KW"/>
</dbReference>
<feature type="region of interest" description="Disordered" evidence="9">
    <location>
        <begin position="467"/>
        <end position="494"/>
    </location>
</feature>
<dbReference type="Gene3D" id="1.10.510.10">
    <property type="entry name" value="Transferase(Phosphotransferase) domain 1"/>
    <property type="match status" value="1"/>
</dbReference>
<keyword evidence="3" id="KW-0808">Transferase</keyword>
<keyword evidence="13" id="KW-1185">Reference proteome</keyword>
<evidence type="ECO:0000256" key="1">
    <source>
        <dbReference type="ARBA" id="ARBA00012513"/>
    </source>
</evidence>
<protein>
    <recommendedName>
        <fullName evidence="1">non-specific serine/threonine protein kinase</fullName>
        <ecNumber evidence="1">2.7.11.1</ecNumber>
    </recommendedName>
</protein>
<dbReference type="SUPFAM" id="SSF56112">
    <property type="entry name" value="Protein kinase-like (PK-like)"/>
    <property type="match status" value="1"/>
</dbReference>
<name>A0AAD7R162_9TELE</name>
<dbReference type="AlphaFoldDB" id="A0AAD7R162"/>
<proteinExistence type="predicted"/>
<accession>A0AAD7R162</accession>
<evidence type="ECO:0000256" key="8">
    <source>
        <dbReference type="ARBA" id="ARBA00048679"/>
    </source>
</evidence>
<keyword evidence="5" id="KW-0418">Kinase</keyword>
<dbReference type="InterPro" id="IPR000719">
    <property type="entry name" value="Prot_kinase_dom"/>
</dbReference>
<sequence>MFTRDIKPANVFCDDEGNFYLGDFIAIGDTTTGDGEIPAAVTPAYASPELLQHHPVGPTADIYSLGVTVRRSPDRRQPFADSRSDAELVHRQVHEPPRWRPRCEPDCRPLEEVIQRHRQIGDGSVRLGPRVRCRTSDCRRHQGGRIATTGQPTVRARTGAESLQGLRAFGEADAGDFFIAGRSSSTNWLSYFGKTGRMVDCRRPHHACVVCPAGDYHDRPLRDPRIADRVKQSVVVTRSPPTNWPRQSLIPPVGPAQFEDGLVARITADVVDQPGALPAAAVHAGRALRPVLGKPHSPHLRRDREWPERLLPTPRASTTSLTSPREKGTTPFHEACDTRGKTPDTRRRVMQSELDGDSDIAAAIAAYGDSRLLTFDRDGGPLPGPDGARTTPSSIAVAASPDHLGRDLQENSTLSNGASSPKALRCRKRRSQTANQTSRLGRSLAAVGAVAVVALIAGVLAVREAARPMTPETSRKSGEEAEDARDRAEAQTEVETQLELARQAARHELVKDLRDSARLRQMSFERYCSEHRRTRWSQSTQLRSDARSRSCEAAWLDGHFAWHVDEPRRTRCGRDVRTRWSRGSLSCQPVRRRSANRHD</sequence>
<evidence type="ECO:0000256" key="2">
    <source>
        <dbReference type="ARBA" id="ARBA00022527"/>
    </source>
</evidence>
<keyword evidence="10" id="KW-1133">Transmembrane helix</keyword>
<comment type="catalytic activity">
    <reaction evidence="7">
        <text>L-threonyl-[protein] + ATP = O-phospho-L-threonyl-[protein] + ADP + H(+)</text>
        <dbReference type="Rhea" id="RHEA:46608"/>
        <dbReference type="Rhea" id="RHEA-COMP:11060"/>
        <dbReference type="Rhea" id="RHEA-COMP:11605"/>
        <dbReference type="ChEBI" id="CHEBI:15378"/>
        <dbReference type="ChEBI" id="CHEBI:30013"/>
        <dbReference type="ChEBI" id="CHEBI:30616"/>
        <dbReference type="ChEBI" id="CHEBI:61977"/>
        <dbReference type="ChEBI" id="CHEBI:456216"/>
        <dbReference type="EC" id="2.7.11.1"/>
    </reaction>
</comment>
<evidence type="ECO:0000313" key="12">
    <source>
        <dbReference type="EMBL" id="KAJ8351108.1"/>
    </source>
</evidence>
<dbReference type="EC" id="2.7.11.1" evidence="1"/>
<evidence type="ECO:0000256" key="7">
    <source>
        <dbReference type="ARBA" id="ARBA00047899"/>
    </source>
</evidence>
<feature type="compositionally biased region" description="Basic and acidic residues" evidence="9">
    <location>
        <begin position="473"/>
        <end position="490"/>
    </location>
</feature>
<keyword evidence="2" id="KW-0723">Serine/threonine-protein kinase</keyword>
<evidence type="ECO:0000313" key="13">
    <source>
        <dbReference type="Proteomes" id="UP001221898"/>
    </source>
</evidence>
<feature type="region of interest" description="Disordered" evidence="9">
    <location>
        <begin position="406"/>
        <end position="441"/>
    </location>
</feature>
<keyword evidence="4" id="KW-0547">Nucleotide-binding</keyword>
<evidence type="ECO:0000259" key="11">
    <source>
        <dbReference type="PROSITE" id="PS50011"/>
    </source>
</evidence>
<dbReference type="InterPro" id="IPR011009">
    <property type="entry name" value="Kinase-like_dom_sf"/>
</dbReference>
<dbReference type="PROSITE" id="PS50011">
    <property type="entry name" value="PROTEIN_KINASE_DOM"/>
    <property type="match status" value="1"/>
</dbReference>
<evidence type="ECO:0000256" key="3">
    <source>
        <dbReference type="ARBA" id="ARBA00022679"/>
    </source>
</evidence>
<dbReference type="GO" id="GO:0005524">
    <property type="term" value="F:ATP binding"/>
    <property type="evidence" value="ECO:0007669"/>
    <property type="project" value="UniProtKB-KW"/>
</dbReference>
<comment type="catalytic activity">
    <reaction evidence="8">
        <text>L-seryl-[protein] + ATP = O-phospho-L-seryl-[protein] + ADP + H(+)</text>
        <dbReference type="Rhea" id="RHEA:17989"/>
        <dbReference type="Rhea" id="RHEA-COMP:9863"/>
        <dbReference type="Rhea" id="RHEA-COMP:11604"/>
        <dbReference type="ChEBI" id="CHEBI:15378"/>
        <dbReference type="ChEBI" id="CHEBI:29999"/>
        <dbReference type="ChEBI" id="CHEBI:30616"/>
        <dbReference type="ChEBI" id="CHEBI:83421"/>
        <dbReference type="ChEBI" id="CHEBI:456216"/>
        <dbReference type="EC" id="2.7.11.1"/>
    </reaction>
</comment>
<comment type="caution">
    <text evidence="12">The sequence shown here is derived from an EMBL/GenBank/DDBJ whole genome shotgun (WGS) entry which is preliminary data.</text>
</comment>
<evidence type="ECO:0000256" key="4">
    <source>
        <dbReference type="ARBA" id="ARBA00022741"/>
    </source>
</evidence>
<dbReference type="PANTHER" id="PTHR24363">
    <property type="entry name" value="SERINE/THREONINE PROTEIN KINASE"/>
    <property type="match status" value="1"/>
</dbReference>